<evidence type="ECO:0000256" key="5">
    <source>
        <dbReference type="ARBA" id="ARBA00022729"/>
    </source>
</evidence>
<evidence type="ECO:0000256" key="9">
    <source>
        <dbReference type="ARBA" id="ARBA00023214"/>
    </source>
</evidence>
<dbReference type="Gene3D" id="2.60.40.3210">
    <property type="entry name" value="Zona pellucida, ZP-N domain"/>
    <property type="match status" value="1"/>
</dbReference>
<dbReference type="InterPro" id="IPR001304">
    <property type="entry name" value="C-type_lectin-like"/>
</dbReference>
<feature type="domain" description="C-type lectin" evidence="13">
    <location>
        <begin position="7"/>
        <end position="127"/>
    </location>
</feature>
<evidence type="ECO:0000256" key="3">
    <source>
        <dbReference type="ARBA" id="ARBA00022448"/>
    </source>
</evidence>
<comment type="subcellular location">
    <subcellularLocation>
        <location evidence="2">Cell membrane</location>
    </subcellularLocation>
    <subcellularLocation>
        <location evidence="1">Membrane</location>
        <topology evidence="1">Multi-pass membrane protein</topology>
    </subcellularLocation>
</comment>
<dbReference type="PROSITE" id="PS51034">
    <property type="entry name" value="ZP_2"/>
    <property type="match status" value="1"/>
</dbReference>
<evidence type="ECO:0000256" key="10">
    <source>
        <dbReference type="ARBA" id="ARBA00023303"/>
    </source>
</evidence>
<dbReference type="SMART" id="SM00241">
    <property type="entry name" value="ZP"/>
    <property type="match status" value="1"/>
</dbReference>
<dbReference type="SUPFAM" id="SSF90112">
    <property type="entry name" value="Neurotransmitter-gated ion-channel transmembrane pore"/>
    <property type="match status" value="1"/>
</dbReference>
<organism evidence="15 16">
    <name type="scientific">Branchiostoma belcheri</name>
    <name type="common">Amphioxus</name>
    <dbReference type="NCBI Taxonomy" id="7741"/>
    <lineage>
        <taxon>Eukaryota</taxon>
        <taxon>Metazoa</taxon>
        <taxon>Chordata</taxon>
        <taxon>Cephalochordata</taxon>
        <taxon>Leptocardii</taxon>
        <taxon>Amphioxiformes</taxon>
        <taxon>Branchiostomatidae</taxon>
        <taxon>Branchiostoma</taxon>
    </lineage>
</organism>
<dbReference type="SUPFAM" id="SSF56436">
    <property type="entry name" value="C-type lectin-like"/>
    <property type="match status" value="1"/>
</dbReference>
<dbReference type="PANTHER" id="PTHR14002:SF43">
    <property type="entry name" value="DELTA-LIKE PROTEIN"/>
    <property type="match status" value="1"/>
</dbReference>
<dbReference type="PRINTS" id="PR00253">
    <property type="entry name" value="GABAARECEPTR"/>
</dbReference>
<dbReference type="Gene3D" id="3.10.100.10">
    <property type="entry name" value="Mannose-Binding Protein A, subunit A"/>
    <property type="match status" value="1"/>
</dbReference>
<dbReference type="PROSITE" id="PS00615">
    <property type="entry name" value="C_TYPE_LECTIN_1"/>
    <property type="match status" value="1"/>
</dbReference>
<evidence type="ECO:0000256" key="6">
    <source>
        <dbReference type="ARBA" id="ARBA00023065"/>
    </source>
</evidence>
<protein>
    <submittedName>
        <fullName evidence="16">Uncharacterized protein LOC109487337</fullName>
    </submittedName>
</protein>
<dbReference type="InterPro" id="IPR016187">
    <property type="entry name" value="CTDL_fold"/>
</dbReference>
<dbReference type="Gene3D" id="1.20.58.390">
    <property type="entry name" value="Neurotransmitter-gated ion-channel transmembrane domain"/>
    <property type="match status" value="2"/>
</dbReference>
<feature type="domain" description="ZP" evidence="14">
    <location>
        <begin position="670"/>
        <end position="919"/>
    </location>
</feature>
<feature type="transmembrane region" description="Helical" evidence="12">
    <location>
        <begin position="619"/>
        <end position="636"/>
    </location>
</feature>
<feature type="transmembrane region" description="Helical" evidence="12">
    <location>
        <begin position="648"/>
        <end position="667"/>
    </location>
</feature>
<keyword evidence="12" id="KW-0472">Membrane</keyword>
<evidence type="ECO:0000313" key="16">
    <source>
        <dbReference type="RefSeq" id="XP_019646875.1"/>
    </source>
</evidence>
<dbReference type="GO" id="GO:0034707">
    <property type="term" value="C:chloride channel complex"/>
    <property type="evidence" value="ECO:0007669"/>
    <property type="project" value="UniProtKB-KW"/>
</dbReference>
<dbReference type="InterPro" id="IPR016186">
    <property type="entry name" value="C-type_lectin-like/link_sf"/>
</dbReference>
<dbReference type="GO" id="GO:0004888">
    <property type="term" value="F:transmembrane signaling receptor activity"/>
    <property type="evidence" value="ECO:0007669"/>
    <property type="project" value="InterPro"/>
</dbReference>
<evidence type="ECO:0000256" key="12">
    <source>
        <dbReference type="SAM" id="Phobius"/>
    </source>
</evidence>
<feature type="transmembrane region" description="Helical" evidence="12">
    <location>
        <begin position="958"/>
        <end position="980"/>
    </location>
</feature>
<keyword evidence="12" id="KW-1133">Transmembrane helix</keyword>
<evidence type="ECO:0000313" key="15">
    <source>
        <dbReference type="Proteomes" id="UP000515135"/>
    </source>
</evidence>
<gene>
    <name evidence="16" type="primary">LOC109487337</name>
</gene>
<dbReference type="Pfam" id="PF00059">
    <property type="entry name" value="Lectin_C"/>
    <property type="match status" value="1"/>
</dbReference>
<keyword evidence="9" id="KW-0868">Chloride</keyword>
<dbReference type="Pfam" id="PF02931">
    <property type="entry name" value="Neur_chan_LBD"/>
    <property type="match status" value="1"/>
</dbReference>
<keyword evidence="3" id="KW-0813">Transport</keyword>
<dbReference type="PROSITE" id="PS50041">
    <property type="entry name" value="C_TYPE_LECTIN_2"/>
    <property type="match status" value="1"/>
</dbReference>
<dbReference type="GeneID" id="109487337"/>
<keyword evidence="5" id="KW-0732">Signal</keyword>
<keyword evidence="8" id="KW-0869">Chloride channel</keyword>
<keyword evidence="6" id="KW-0406">Ion transport</keyword>
<sequence>MADYVSFDGVCYKDFVSLRTYDEARQRCAVDGGLLAMPTDDATNTFIAGLRDGLRWFGLTDEVTEGVWVFEDGRPLTSTGYSSWAQGEPNDHLVSHQTEDCAVYSVTEDGSVWFDIPCSRDYGFICQEELYVASSIYITGVGFLSEKHGNISISLEYSLSWVDGRLAGLTESWVPVPSNSIWSPPVAFGRSVRRAIATSEGENWMWFDPRGLVVLKISRQLSVNCVTHLAMYPLDTQVCTVALHGYNGVKLRLQPSANINAAPVKSDATGVVSQFTLVGVEARTMVQSFVNTGCISFEQMCDYHSEPCMTSLPDCTKETCGDCSTIVGKCSHKLHFCDDNFNDTDSFNVLEVHIHMRRILWRYVLNAYFPSVVIVASSYLQTWLPVTQCDVTARVTLGAMAILSLIKQWEETERMPWVEEPRAIDVWMLGCLAFVIAFLLETSVMHFVSSYIQEKEQQAIRSEQRARELNPPLQIPRPGLRDPTSGSNTTRPQPPNTTSTRPQPRNAATAGEPVYIPRARMHTPGYLRWHQVKDKEWVVVIKSEKNTQNNAAAPEASPKTNGDGVANNHSKKSEEDAVVSYTPDPLMVNSAYDRVEFNARAFEPSAKDRADRLATKIDSFARVVFPLGFVIFNAAYWGTYRHGNMENIYVGFFCKVFLCLCVFALTASTICTNDYMELAIPEEELTDIDQNNLHWEPDQNCGATTNGTHYLFRTDLYGCGTQVAFDPTSVIFLNTINIRGSHEPDDVITRKGDIRITSKCEYERQRWVYATFLPIPGGLNFTEEGFGQLKILFTMFPTRQYQTPYQADEFPVHRNLGEQIYLQLKVEGHGQELSVLALNCKATMSPEPNDTLQYQLINEGCASDQTVDIYSIEDPAVEQFSFEAFRFIQEVKMVYVHCEVMVCDAADPGSRCAQGCVTRRKRASDEKVDMIGRHMIYLGPIILDEEESGISPSSASRAMLAAGGGLMAASVVVTGSVILAKRLGFTCGRLGYQGLSG</sequence>
<keyword evidence="15" id="KW-1185">Reference proteome</keyword>
<reference evidence="16" key="1">
    <citation type="submission" date="2025-08" db="UniProtKB">
        <authorList>
            <consortium name="RefSeq"/>
        </authorList>
    </citation>
    <scope>IDENTIFICATION</scope>
    <source>
        <tissue evidence="16">Gonad</tissue>
    </source>
</reference>
<dbReference type="Gene3D" id="2.60.40.4100">
    <property type="entry name" value="Zona pellucida, ZP-C domain"/>
    <property type="match status" value="1"/>
</dbReference>
<dbReference type="InterPro" id="IPR001507">
    <property type="entry name" value="ZP_dom"/>
</dbReference>
<dbReference type="InterPro" id="IPR036734">
    <property type="entry name" value="Neur_chan_lig-bd_sf"/>
</dbReference>
<dbReference type="RefSeq" id="XP_019646875.1">
    <property type="nucleotide sequence ID" value="XM_019791316.1"/>
</dbReference>
<dbReference type="SUPFAM" id="SSF63712">
    <property type="entry name" value="Nicotinic receptor ligand binding domain-like"/>
    <property type="match status" value="1"/>
</dbReference>
<keyword evidence="10" id="KW-0407">Ion channel</keyword>
<accession>A0A6P5A0K8</accession>
<dbReference type="Gene3D" id="2.70.170.10">
    <property type="entry name" value="Neurotransmitter-gated ion-channel ligand-binding domain"/>
    <property type="match status" value="1"/>
</dbReference>
<dbReference type="Pfam" id="PF00100">
    <property type="entry name" value="Zona_pellucida"/>
    <property type="match status" value="1"/>
</dbReference>
<dbReference type="InterPro" id="IPR038050">
    <property type="entry name" value="Neuro_actylchol_rec"/>
</dbReference>
<dbReference type="AlphaFoldDB" id="A0A6P5A0K8"/>
<dbReference type="InterPro" id="IPR018378">
    <property type="entry name" value="C-type_lectin_CS"/>
</dbReference>
<dbReference type="InterPro" id="IPR042235">
    <property type="entry name" value="ZP-C_dom"/>
</dbReference>
<evidence type="ECO:0000259" key="14">
    <source>
        <dbReference type="PROSITE" id="PS51034"/>
    </source>
</evidence>
<dbReference type="GO" id="GO:0005886">
    <property type="term" value="C:plasma membrane"/>
    <property type="evidence" value="ECO:0007669"/>
    <property type="project" value="UniProtKB-SubCell"/>
</dbReference>
<evidence type="ECO:0000256" key="11">
    <source>
        <dbReference type="SAM" id="MobiDB-lite"/>
    </source>
</evidence>
<dbReference type="Pfam" id="PF02932">
    <property type="entry name" value="Neur_chan_memb"/>
    <property type="match status" value="1"/>
</dbReference>
<dbReference type="SMART" id="SM00034">
    <property type="entry name" value="CLECT"/>
    <property type="match status" value="1"/>
</dbReference>
<keyword evidence="7" id="KW-1015">Disulfide bond</keyword>
<dbReference type="InterPro" id="IPR006202">
    <property type="entry name" value="Neur_chan_lig-bd"/>
</dbReference>
<feature type="region of interest" description="Disordered" evidence="11">
    <location>
        <begin position="462"/>
        <end position="516"/>
    </location>
</feature>
<proteinExistence type="predicted"/>
<evidence type="ECO:0000256" key="8">
    <source>
        <dbReference type="ARBA" id="ARBA00023173"/>
    </source>
</evidence>
<keyword evidence="12" id="KW-0812">Transmembrane</keyword>
<dbReference type="OrthoDB" id="9856536at2759"/>
<feature type="compositionally biased region" description="Polar residues" evidence="11">
    <location>
        <begin position="484"/>
        <end position="503"/>
    </location>
</feature>
<evidence type="ECO:0000259" key="13">
    <source>
        <dbReference type="PROSITE" id="PS50041"/>
    </source>
</evidence>
<dbReference type="GO" id="GO:0005230">
    <property type="term" value="F:extracellular ligand-gated monoatomic ion channel activity"/>
    <property type="evidence" value="ECO:0007669"/>
    <property type="project" value="InterPro"/>
</dbReference>
<dbReference type="InterPro" id="IPR055356">
    <property type="entry name" value="ZP-N"/>
</dbReference>
<evidence type="ECO:0000256" key="4">
    <source>
        <dbReference type="ARBA" id="ARBA00022475"/>
    </source>
</evidence>
<dbReference type="Pfam" id="PF23344">
    <property type="entry name" value="ZP-N"/>
    <property type="match status" value="1"/>
</dbReference>
<feature type="region of interest" description="Disordered" evidence="11">
    <location>
        <begin position="548"/>
        <end position="578"/>
    </location>
</feature>
<dbReference type="Proteomes" id="UP000515135">
    <property type="component" value="Unplaced"/>
</dbReference>
<dbReference type="InterPro" id="IPR006029">
    <property type="entry name" value="Neurotrans-gated_channel_TM"/>
</dbReference>
<dbReference type="InterPro" id="IPR036719">
    <property type="entry name" value="Neuro-gated_channel_TM_sf"/>
</dbReference>
<dbReference type="KEGG" id="bbel:109487337"/>
<name>A0A6P5A0K8_BRABE</name>
<feature type="transmembrane region" description="Helical" evidence="12">
    <location>
        <begin position="426"/>
        <end position="448"/>
    </location>
</feature>
<dbReference type="InterPro" id="IPR006028">
    <property type="entry name" value="GABAA/Glycine_rcpt"/>
</dbReference>
<dbReference type="FunFam" id="2.60.40.3210:FF:000016">
    <property type="entry name" value="Uncharacterized protein"/>
    <property type="match status" value="1"/>
</dbReference>
<dbReference type="InterPro" id="IPR055355">
    <property type="entry name" value="ZP-C"/>
</dbReference>
<evidence type="ECO:0000256" key="7">
    <source>
        <dbReference type="ARBA" id="ARBA00023157"/>
    </source>
</evidence>
<evidence type="ECO:0000256" key="1">
    <source>
        <dbReference type="ARBA" id="ARBA00004141"/>
    </source>
</evidence>
<keyword evidence="4" id="KW-1003">Cell membrane</keyword>
<dbReference type="GO" id="GO:0005254">
    <property type="term" value="F:chloride channel activity"/>
    <property type="evidence" value="ECO:0007669"/>
    <property type="project" value="UniProtKB-KW"/>
</dbReference>
<evidence type="ECO:0000256" key="2">
    <source>
        <dbReference type="ARBA" id="ARBA00004236"/>
    </source>
</evidence>
<dbReference type="PANTHER" id="PTHR14002">
    <property type="entry name" value="ENDOGLIN/TGF-BETA RECEPTOR TYPE III"/>
    <property type="match status" value="1"/>
</dbReference>